<dbReference type="KEGG" id="vde:111246381"/>
<proteinExistence type="predicted"/>
<keyword evidence="9" id="KW-1053">Target membrane</keyword>
<comment type="subcellular location">
    <subcellularLocation>
        <location evidence="2">Target cell membrane</location>
    </subcellularLocation>
</comment>
<dbReference type="PANTHER" id="PTHR24171">
    <property type="entry name" value="ANKYRIN REPEAT DOMAIN-CONTAINING PROTEIN 39-RELATED"/>
    <property type="match status" value="1"/>
</dbReference>
<dbReference type="InterPro" id="IPR036770">
    <property type="entry name" value="Ankyrin_rpt-contain_sf"/>
</dbReference>
<evidence type="ECO:0000256" key="3">
    <source>
        <dbReference type="ARBA" id="ARBA00022483"/>
    </source>
</evidence>
<reference evidence="13" key="1">
    <citation type="submission" date="2021-01" db="UniProtKB">
        <authorList>
            <consortium name="EnsemblMetazoa"/>
        </authorList>
    </citation>
    <scope>IDENTIFICATION</scope>
</reference>
<feature type="domain" description="Roc" evidence="12">
    <location>
        <begin position="415"/>
        <end position="716"/>
    </location>
</feature>
<dbReference type="PANTHER" id="PTHR24171:SF9">
    <property type="entry name" value="ANKYRIN REPEAT DOMAIN-CONTAINING PROTEIN 39"/>
    <property type="match status" value="1"/>
</dbReference>
<dbReference type="GO" id="GO:0006887">
    <property type="term" value="P:exocytosis"/>
    <property type="evidence" value="ECO:0007669"/>
    <property type="project" value="UniProtKB-KW"/>
</dbReference>
<dbReference type="InParanoid" id="A0A7M7JG20"/>
<evidence type="ECO:0000256" key="1">
    <source>
        <dbReference type="ARBA" id="ARBA00001946"/>
    </source>
</evidence>
<evidence type="ECO:0000256" key="7">
    <source>
        <dbReference type="ARBA" id="ARBA00023028"/>
    </source>
</evidence>
<dbReference type="SUPFAM" id="SSF48403">
    <property type="entry name" value="Ankyrin repeat"/>
    <property type="match status" value="1"/>
</dbReference>
<evidence type="ECO:0000256" key="9">
    <source>
        <dbReference type="ARBA" id="ARBA00023298"/>
    </source>
</evidence>
<dbReference type="InterPro" id="IPR027417">
    <property type="entry name" value="P-loop_NTPase"/>
</dbReference>
<keyword evidence="3" id="KW-0268">Exocytosis</keyword>
<dbReference type="GeneID" id="111246381"/>
<evidence type="ECO:0000259" key="12">
    <source>
        <dbReference type="PROSITE" id="PS51424"/>
    </source>
</evidence>
<dbReference type="GO" id="GO:0000166">
    <property type="term" value="F:nucleotide binding"/>
    <property type="evidence" value="ECO:0007669"/>
    <property type="project" value="UniProtKB-KW"/>
</dbReference>
<evidence type="ECO:0000256" key="5">
    <source>
        <dbReference type="ARBA" id="ARBA00022737"/>
    </source>
</evidence>
<evidence type="ECO:0000256" key="4">
    <source>
        <dbReference type="ARBA" id="ARBA00022537"/>
    </source>
</evidence>
<dbReference type="GO" id="GO:0044231">
    <property type="term" value="C:host cell presynaptic membrane"/>
    <property type="evidence" value="ECO:0007669"/>
    <property type="project" value="UniProtKB-KW"/>
</dbReference>
<dbReference type="InterPro" id="IPR000488">
    <property type="entry name" value="Death_dom"/>
</dbReference>
<dbReference type="EnsemblMetazoa" id="XM_022795877">
    <property type="protein sequence ID" value="XP_022651612"/>
    <property type="gene ID" value="LOC111246381"/>
</dbReference>
<keyword evidence="7" id="KW-0800">Toxin</keyword>
<dbReference type="PROSITE" id="PS50088">
    <property type="entry name" value="ANK_REPEAT"/>
    <property type="match status" value="8"/>
</dbReference>
<dbReference type="Gene3D" id="3.40.50.300">
    <property type="entry name" value="P-loop containing nucleotide triphosphate hydrolases"/>
    <property type="match status" value="1"/>
</dbReference>
<dbReference type="SMART" id="SM00005">
    <property type="entry name" value="DEATH"/>
    <property type="match status" value="1"/>
</dbReference>
<keyword evidence="5" id="KW-0677">Repeat</keyword>
<accession>A0A7M7JG20</accession>
<feature type="repeat" description="ANK" evidence="10">
    <location>
        <begin position="343"/>
        <end position="375"/>
    </location>
</feature>
<feature type="compositionally biased region" description="Low complexity" evidence="11">
    <location>
        <begin position="1271"/>
        <end position="1285"/>
    </location>
</feature>
<dbReference type="SMART" id="SM00248">
    <property type="entry name" value="ANK"/>
    <property type="match status" value="8"/>
</dbReference>
<evidence type="ECO:0000256" key="2">
    <source>
        <dbReference type="ARBA" id="ARBA00004175"/>
    </source>
</evidence>
<evidence type="ECO:0000313" key="14">
    <source>
        <dbReference type="Proteomes" id="UP000594260"/>
    </source>
</evidence>
<feature type="repeat" description="ANK" evidence="10">
    <location>
        <begin position="145"/>
        <end position="177"/>
    </location>
</feature>
<feature type="repeat" description="ANK" evidence="10">
    <location>
        <begin position="112"/>
        <end position="144"/>
    </location>
</feature>
<comment type="cofactor">
    <cofactor evidence="1">
        <name>Mg(2+)</name>
        <dbReference type="ChEBI" id="CHEBI:18420"/>
    </cofactor>
</comment>
<evidence type="ECO:0000256" key="10">
    <source>
        <dbReference type="PROSITE-ProRule" id="PRU00023"/>
    </source>
</evidence>
<feature type="repeat" description="ANK" evidence="10">
    <location>
        <begin position="211"/>
        <end position="243"/>
    </location>
</feature>
<keyword evidence="7" id="KW-0528">Neurotoxin</keyword>
<dbReference type="Pfam" id="PF00023">
    <property type="entry name" value="Ank"/>
    <property type="match status" value="1"/>
</dbReference>
<dbReference type="SUPFAM" id="SSF47986">
    <property type="entry name" value="DEATH domain"/>
    <property type="match status" value="1"/>
</dbReference>
<protein>
    <recommendedName>
        <fullName evidence="12">Roc domain-containing protein</fullName>
    </recommendedName>
</protein>
<dbReference type="PROSITE" id="PS51424">
    <property type="entry name" value="ROC"/>
    <property type="match status" value="1"/>
</dbReference>
<keyword evidence="14" id="KW-1185">Reference proteome</keyword>
<feature type="compositionally biased region" description="Polar residues" evidence="11">
    <location>
        <begin position="1250"/>
        <end position="1265"/>
    </location>
</feature>
<dbReference type="OMA" id="EPYHMAY"/>
<keyword evidence="7" id="KW-0638">Presynaptic neurotoxin</keyword>
<dbReference type="InterPro" id="IPR020859">
    <property type="entry name" value="ROC"/>
</dbReference>
<keyword evidence="8 10" id="KW-0040">ANK repeat</keyword>
<keyword evidence="9" id="KW-0472">Membrane</keyword>
<feature type="compositionally biased region" description="Polar residues" evidence="11">
    <location>
        <begin position="455"/>
        <end position="475"/>
    </location>
</feature>
<name>A0A7M7JG20_VARDE</name>
<feature type="repeat" description="ANK" evidence="10">
    <location>
        <begin position="244"/>
        <end position="276"/>
    </location>
</feature>
<dbReference type="SUPFAM" id="SSF52540">
    <property type="entry name" value="P-loop containing nucleoside triphosphate hydrolases"/>
    <property type="match status" value="1"/>
</dbReference>
<dbReference type="PROSITE" id="PS50297">
    <property type="entry name" value="ANK_REP_REGION"/>
    <property type="match status" value="6"/>
</dbReference>
<dbReference type="Proteomes" id="UP000594260">
    <property type="component" value="Unplaced"/>
</dbReference>
<evidence type="ECO:0000313" key="13">
    <source>
        <dbReference type="EnsemblMetazoa" id="XP_022651612"/>
    </source>
</evidence>
<organism evidence="13 14">
    <name type="scientific">Varroa destructor</name>
    <name type="common">Honeybee mite</name>
    <dbReference type="NCBI Taxonomy" id="109461"/>
    <lineage>
        <taxon>Eukaryota</taxon>
        <taxon>Metazoa</taxon>
        <taxon>Ecdysozoa</taxon>
        <taxon>Arthropoda</taxon>
        <taxon>Chelicerata</taxon>
        <taxon>Arachnida</taxon>
        <taxon>Acari</taxon>
        <taxon>Parasitiformes</taxon>
        <taxon>Mesostigmata</taxon>
        <taxon>Gamasina</taxon>
        <taxon>Dermanyssoidea</taxon>
        <taxon>Varroidae</taxon>
        <taxon>Varroa</taxon>
    </lineage>
</organism>
<dbReference type="InterPro" id="IPR011029">
    <property type="entry name" value="DEATH-like_dom_sf"/>
</dbReference>
<dbReference type="InterPro" id="IPR002110">
    <property type="entry name" value="Ankyrin_rpt"/>
</dbReference>
<feature type="compositionally biased region" description="Low complexity" evidence="11">
    <location>
        <begin position="478"/>
        <end position="497"/>
    </location>
</feature>
<evidence type="ECO:0000256" key="11">
    <source>
        <dbReference type="SAM" id="MobiDB-lite"/>
    </source>
</evidence>
<evidence type="ECO:0000256" key="8">
    <source>
        <dbReference type="ARBA" id="ARBA00023043"/>
    </source>
</evidence>
<dbReference type="Pfam" id="PF12796">
    <property type="entry name" value="Ank_2"/>
    <property type="match status" value="3"/>
</dbReference>
<feature type="repeat" description="ANK" evidence="10">
    <location>
        <begin position="178"/>
        <end position="210"/>
    </location>
</feature>
<dbReference type="Gene3D" id="1.25.40.20">
    <property type="entry name" value="Ankyrin repeat-containing domain"/>
    <property type="match status" value="4"/>
</dbReference>
<dbReference type="Gene3D" id="1.10.533.10">
    <property type="entry name" value="Death Domain, Fas"/>
    <property type="match status" value="1"/>
</dbReference>
<sequence length="1285" mass="139714">MVTVVRGDGNENGIDATDGVDIEALIVQITSEEEEERRAQEFARRPLQEPWQRRIAAKMNAVCSPISYPYPSIRDEAFILAELFAAVEEGNLAELEDLFAEPGVDPNMNNKHGETVAHIAAGAGRLDVLRFLETRGANFDVADSHGDSAMYWAARQGHTDAIQYLWEQKAKVNTHNKQGEYPLHVAARYGHRAAVKLLCSLGANINNVDEHGDTALHIAAWHDFPAIMYVLCQAGALTHLRNKEGETALHAAASRGHTESVRCLLEAGAELELLDKHACSALHLALRRHHVPVALVLLQAGCPNDVLDNHGDAPIHVACRDGLLSLVESLCALGCNIDVPNKAGLYPIHLAAKNGYDEIVRCLLLAGCRVDAKNRDGVPAEIIALAQGHTHIGELLARLKNDALRQDFVEQIKINGQQLARIKVKLLGPTGVGKSALVDSLKCGYFSSWFRTRSSPPAKANPTNQQISHSAVQGTGSVGSSINSKSKSSLISGGNSSRASTPEDMLCEVDSENNLKNVGLSAAVGADWADSAGSQSQQRKLGGSELDVFEGTVGPSPSYTRGIEIHQTAISGVGDVSLWDFSGQEGYLLTYDHFVGNPYSVHLLCTRLTDPLDVQIRQLSFWLMWLQGQAPPEEPLAMGGKSSRPLQVALVATHADQISSQKDAENLAQHVADQLQAKFGHVFDIHEQVFVLDAHSVSSAGLKSLKGYLLSMRTSILQQLPRSTGLLEVMLGQLAKWRSASPSFPVLTWDQFRDMVRLQINPLVGEEHLKDLVLQLTLIGEVVYSPSDTETDMVVLTPHWLGSEVIGDVLAYDEIERARPTGCFSPEAFQLLCPEADAVDLLQVLENLKLCTQYDNAGEVEYEFPCYFRGSGAIPMDGSLASDTCNSGSVWDLHREHIVSSMGTYRTMRSGANANFTEANSSNKEFRVQLGVHIVPFDDFSRILPTLFPRIQVHLRRMALINAGNGTELLQWRYGSRYVNEMLEGVVLLERSRDALEVKVRGPADTHTNCFYFMEELLTVIDDVLLEVCPGIAFQRNLLSIEDLKNGVLHAHAYPATQVMRAMLTEGLKATVEHPDTKKKELITDLLGCERVGTAFVPGPSVHSSQLSVLTRQKLGAALDPPERLGRDWCLLAVQLGCADILPRIDCTGSKEDERPFMKQTSPHELSDQDLRVGSANNSPIANVLHHWSRVSQSSIGALATALLELGREDGAAIVLGTSPLLQIVPPATDGAPGPPTASLANSKLIPESHPQNSGLAFSQGGQSPRRSHHASAALSSASSTNMSR</sequence>
<dbReference type="GO" id="GO:0007165">
    <property type="term" value="P:signal transduction"/>
    <property type="evidence" value="ECO:0007669"/>
    <property type="project" value="InterPro"/>
</dbReference>
<feature type="region of interest" description="Disordered" evidence="11">
    <location>
        <begin position="455"/>
        <end position="502"/>
    </location>
</feature>
<feature type="repeat" description="ANK" evidence="10">
    <location>
        <begin position="310"/>
        <end position="342"/>
    </location>
</feature>
<keyword evidence="6" id="KW-0547">Nucleotide-binding</keyword>
<dbReference type="RefSeq" id="XP_022651612.1">
    <property type="nucleotide sequence ID" value="XM_022795877.1"/>
</dbReference>
<evidence type="ECO:0000256" key="6">
    <source>
        <dbReference type="ARBA" id="ARBA00022741"/>
    </source>
</evidence>
<feature type="region of interest" description="Disordered" evidence="11">
    <location>
        <begin position="1226"/>
        <end position="1285"/>
    </location>
</feature>
<dbReference type="OrthoDB" id="6414023at2759"/>
<dbReference type="GO" id="GO:0044218">
    <property type="term" value="C:other organism cell membrane"/>
    <property type="evidence" value="ECO:0007669"/>
    <property type="project" value="UniProtKB-KW"/>
</dbReference>
<feature type="repeat" description="ANK" evidence="10">
    <location>
        <begin position="277"/>
        <end position="309"/>
    </location>
</feature>
<keyword evidence="4" id="KW-1052">Target cell membrane</keyword>